<dbReference type="Pfam" id="PF01459">
    <property type="entry name" value="Porin_3"/>
    <property type="match status" value="1"/>
</dbReference>
<dbReference type="EnsemblMetazoa" id="tetur03g03960.1">
    <property type="protein sequence ID" value="tetur03g03960.1"/>
    <property type="gene ID" value="tetur03g03960"/>
</dbReference>
<evidence type="ECO:0000256" key="4">
    <source>
        <dbReference type="ARBA" id="ARBA00022452"/>
    </source>
</evidence>
<keyword evidence="3" id="KW-0813">Transport</keyword>
<dbReference type="EMBL" id="CAEY01001120">
    <property type="status" value="NOT_ANNOTATED_CDS"/>
    <property type="molecule type" value="Genomic_DNA"/>
</dbReference>
<evidence type="ECO:0000256" key="8">
    <source>
        <dbReference type="ARBA" id="ARBA00023114"/>
    </source>
</evidence>
<evidence type="ECO:0000256" key="5">
    <source>
        <dbReference type="ARBA" id="ARBA00022692"/>
    </source>
</evidence>
<dbReference type="GO" id="GO:0046930">
    <property type="term" value="C:pore complex"/>
    <property type="evidence" value="ECO:0007669"/>
    <property type="project" value="UniProtKB-KW"/>
</dbReference>
<dbReference type="InterPro" id="IPR023614">
    <property type="entry name" value="Porin_dom_sf"/>
</dbReference>
<keyword evidence="12" id="KW-1185">Reference proteome</keyword>
<dbReference type="STRING" id="32264.T1JZH4"/>
<keyword evidence="7" id="KW-0406">Ion transport</keyword>
<dbReference type="Proteomes" id="UP000015104">
    <property type="component" value="Unassembled WGS sequence"/>
</dbReference>
<dbReference type="PANTHER" id="PTHR11743:SF70">
    <property type="entry name" value="GH26960P-RELATED"/>
    <property type="match status" value="1"/>
</dbReference>
<dbReference type="InterPro" id="IPR027246">
    <property type="entry name" value="Porin_Euk/Tom40"/>
</dbReference>
<dbReference type="GO" id="GO:0008308">
    <property type="term" value="F:voltage-gated monoatomic anion channel activity"/>
    <property type="evidence" value="ECO:0007669"/>
    <property type="project" value="InterPro"/>
</dbReference>
<comment type="similarity">
    <text evidence="2">Belongs to the eukaryotic mitochondrial porin family.</text>
</comment>
<evidence type="ECO:0000313" key="12">
    <source>
        <dbReference type="Proteomes" id="UP000015104"/>
    </source>
</evidence>
<dbReference type="FunFam" id="2.40.160.10:FF:000001">
    <property type="entry name" value="Voltage-dependent anion-selective channel protein 2"/>
    <property type="match status" value="1"/>
</dbReference>
<reference evidence="12" key="1">
    <citation type="submission" date="2011-08" db="EMBL/GenBank/DDBJ databases">
        <authorList>
            <person name="Rombauts S."/>
        </authorList>
    </citation>
    <scope>NUCLEOTIDE SEQUENCE</scope>
    <source>
        <strain evidence="12">London</strain>
    </source>
</reference>
<keyword evidence="5" id="KW-0812">Transmembrane</keyword>
<comment type="subcellular location">
    <subcellularLocation>
        <location evidence="1">Mitochondrion outer membrane</location>
    </subcellularLocation>
</comment>
<reference evidence="11" key="2">
    <citation type="submission" date="2015-06" db="UniProtKB">
        <authorList>
            <consortium name="EnsemblMetazoa"/>
        </authorList>
    </citation>
    <scope>IDENTIFICATION</scope>
</reference>
<dbReference type="OrthoDB" id="7827681at2759"/>
<name>T1JZH4_TETUR</name>
<dbReference type="OMA" id="MAPPCYA"/>
<evidence type="ECO:0000256" key="3">
    <source>
        <dbReference type="ARBA" id="ARBA00022448"/>
    </source>
</evidence>
<dbReference type="GO" id="GO:0005741">
    <property type="term" value="C:mitochondrial outer membrane"/>
    <property type="evidence" value="ECO:0007669"/>
    <property type="project" value="UniProtKB-SubCell"/>
</dbReference>
<evidence type="ECO:0000256" key="7">
    <source>
        <dbReference type="ARBA" id="ARBA00023065"/>
    </source>
</evidence>
<dbReference type="GO" id="GO:0015288">
    <property type="term" value="F:porin activity"/>
    <property type="evidence" value="ECO:0007669"/>
    <property type="project" value="UniProtKB-KW"/>
</dbReference>
<proteinExistence type="inferred from homology"/>
<evidence type="ECO:0000256" key="6">
    <source>
        <dbReference type="ARBA" id="ARBA00022787"/>
    </source>
</evidence>
<dbReference type="PRINTS" id="PR00185">
    <property type="entry name" value="EUKARYTPORIN"/>
</dbReference>
<dbReference type="InterPro" id="IPR001925">
    <property type="entry name" value="Porin_Euk"/>
</dbReference>
<dbReference type="CDD" id="cd07306">
    <property type="entry name" value="Porin3_VDAC"/>
    <property type="match status" value="1"/>
</dbReference>
<dbReference type="Gene3D" id="2.40.160.10">
    <property type="entry name" value="Porin"/>
    <property type="match status" value="1"/>
</dbReference>
<sequence length="282" mass="30432">MTTPCFADLGKQAKDLFNKNYHLGVVKLDFKTKTQNKVEFNVSGTSNTGTGNIAANLETKHFLPDYGLTMKEKWTTDNVLSTELTVDDQFAKGLKLGFNGSFTPLSGKKSGVIKTSYKTDALHLNGDVDLDHGGFIVHGAGVVRFQSWLGGAQLSFDPSKNAIKRNNIAVGYQTPEFNWTTNLADGKEATSTVYQRVNDQLESGISLAWSTDNNSTRFGLGCIYKLDSETSVKAKVNNSGTIGLGLTHRLRPGVLLTLCASIDGKNFNSGGHKLGMGLELAA</sequence>
<evidence type="ECO:0000256" key="9">
    <source>
        <dbReference type="ARBA" id="ARBA00023128"/>
    </source>
</evidence>
<keyword evidence="10" id="KW-0472">Membrane</keyword>
<accession>T1JZH4</accession>
<dbReference type="eggNOG" id="KOG3126">
    <property type="taxonomic scope" value="Eukaryota"/>
</dbReference>
<dbReference type="PROSITE" id="PS00558">
    <property type="entry name" value="EUKARYOTIC_PORIN"/>
    <property type="match status" value="1"/>
</dbReference>
<evidence type="ECO:0000256" key="1">
    <source>
        <dbReference type="ARBA" id="ARBA00004294"/>
    </source>
</evidence>
<organism evidence="11 12">
    <name type="scientific">Tetranychus urticae</name>
    <name type="common">Two-spotted spider mite</name>
    <dbReference type="NCBI Taxonomy" id="32264"/>
    <lineage>
        <taxon>Eukaryota</taxon>
        <taxon>Metazoa</taxon>
        <taxon>Ecdysozoa</taxon>
        <taxon>Arthropoda</taxon>
        <taxon>Chelicerata</taxon>
        <taxon>Arachnida</taxon>
        <taxon>Acari</taxon>
        <taxon>Acariformes</taxon>
        <taxon>Trombidiformes</taxon>
        <taxon>Prostigmata</taxon>
        <taxon>Eleutherengona</taxon>
        <taxon>Raphignathae</taxon>
        <taxon>Tetranychoidea</taxon>
        <taxon>Tetranychidae</taxon>
        <taxon>Tetranychus</taxon>
    </lineage>
</organism>
<evidence type="ECO:0000313" key="11">
    <source>
        <dbReference type="EnsemblMetazoa" id="tetur03g03960.1"/>
    </source>
</evidence>
<keyword evidence="4" id="KW-1134">Transmembrane beta strand</keyword>
<dbReference type="HOGENOM" id="CLU_044399_2_0_1"/>
<keyword evidence="6" id="KW-1000">Mitochondrion outer membrane</keyword>
<dbReference type="PANTHER" id="PTHR11743">
    <property type="entry name" value="VOLTAGE-DEPENDENT ANION-SELECTIVE CHANNEL"/>
    <property type="match status" value="1"/>
</dbReference>
<dbReference type="AlphaFoldDB" id="T1JZH4"/>
<keyword evidence="9" id="KW-0496">Mitochondrion</keyword>
<keyword evidence="8" id="KW-0626">Porin</keyword>
<gene>
    <name evidence="11" type="primary">107372092</name>
</gene>
<dbReference type="KEGG" id="tut:107372092"/>
<protein>
    <submittedName>
        <fullName evidence="11">Uncharacterized protein</fullName>
    </submittedName>
</protein>
<evidence type="ECO:0000256" key="2">
    <source>
        <dbReference type="ARBA" id="ARBA00007780"/>
    </source>
</evidence>
<evidence type="ECO:0000256" key="10">
    <source>
        <dbReference type="ARBA" id="ARBA00023136"/>
    </source>
</evidence>